<accession>A0A2P4NLY9</accession>
<keyword evidence="2" id="KW-1185">Reference proteome</keyword>
<evidence type="ECO:0000313" key="1">
    <source>
        <dbReference type="EMBL" id="POG54154.1"/>
    </source>
</evidence>
<comment type="caution">
    <text evidence="1">The sequence shown here is derived from an EMBL/GenBank/DDBJ whole genome shotgun (WGS) entry which is preliminary data.</text>
</comment>
<sequence>MFLEITHVESLLFWPQCQTQREPPSRCNLDNFVRIRINVVYLAVFSTCIERSIGCDSNVLRMVKVGF</sequence>
<dbReference type="EMBL" id="LOPW02000018">
    <property type="protein sequence ID" value="POG54154.1"/>
    <property type="molecule type" value="Genomic_DNA"/>
</dbReference>
<gene>
    <name evidence="1" type="ORF">AUR65_015905</name>
</gene>
<dbReference type="AlphaFoldDB" id="A0A2P4NLY9"/>
<proteinExistence type="predicted"/>
<protein>
    <submittedName>
        <fullName evidence="1">Uncharacterized protein</fullName>
    </submittedName>
</protein>
<dbReference type="Proteomes" id="UP000053621">
    <property type="component" value="Unassembled WGS sequence"/>
</dbReference>
<evidence type="ECO:0000313" key="2">
    <source>
        <dbReference type="Proteomes" id="UP000053621"/>
    </source>
</evidence>
<reference evidence="1" key="1">
    <citation type="submission" date="2017-08" db="EMBL/GenBank/DDBJ databases">
        <title>Haloferax marisrubri sp. nov., isolated from the Discovery deep brine-seawater interface in the Red Sea.</title>
        <authorList>
            <person name="Zhang G."/>
            <person name="Stingl U."/>
        </authorList>
    </citation>
    <scope>NUCLEOTIDE SEQUENCE [LARGE SCALE GENOMIC DNA]</scope>
    <source>
        <strain evidence="1">SB3</strain>
    </source>
</reference>
<organism evidence="1 2">
    <name type="scientific">Haloferax marisrubri</name>
    <dbReference type="NCBI Taxonomy" id="1544719"/>
    <lineage>
        <taxon>Archaea</taxon>
        <taxon>Methanobacteriati</taxon>
        <taxon>Methanobacteriota</taxon>
        <taxon>Stenosarchaea group</taxon>
        <taxon>Halobacteria</taxon>
        <taxon>Halobacteriales</taxon>
        <taxon>Haloferacaceae</taxon>
        <taxon>Haloferax</taxon>
    </lineage>
</organism>
<name>A0A2P4NLY9_9EURY</name>